<protein>
    <submittedName>
        <fullName evidence="11">CRISPR-associated endonuclease Cas3</fullName>
    </submittedName>
</protein>
<evidence type="ECO:0000256" key="2">
    <source>
        <dbReference type="ARBA" id="ARBA00009046"/>
    </source>
</evidence>
<dbReference type="SUPFAM" id="SSF52540">
    <property type="entry name" value="P-loop containing nucleoside triphosphate hydrolases"/>
    <property type="match status" value="1"/>
</dbReference>
<dbReference type="GO" id="GO:0004386">
    <property type="term" value="F:helicase activity"/>
    <property type="evidence" value="ECO:0007669"/>
    <property type="project" value="UniProtKB-KW"/>
</dbReference>
<dbReference type="GO" id="GO:0046872">
    <property type="term" value="F:metal ion binding"/>
    <property type="evidence" value="ECO:0007669"/>
    <property type="project" value="UniProtKB-KW"/>
</dbReference>
<evidence type="ECO:0000256" key="5">
    <source>
        <dbReference type="ARBA" id="ARBA00022801"/>
    </source>
</evidence>
<dbReference type="InterPro" id="IPR006483">
    <property type="entry name" value="CRISPR-assoc_Cas3_HD"/>
</dbReference>
<dbReference type="GO" id="GO:0016787">
    <property type="term" value="F:hydrolase activity"/>
    <property type="evidence" value="ECO:0007669"/>
    <property type="project" value="UniProtKB-KW"/>
</dbReference>
<feature type="compositionally biased region" description="Polar residues" evidence="9">
    <location>
        <begin position="49"/>
        <end position="67"/>
    </location>
</feature>
<comment type="similarity">
    <text evidence="2">In the central section; belongs to the CRISPR-associated helicase Cas3 family.</text>
</comment>
<dbReference type="Gene3D" id="1.10.3210.30">
    <property type="match status" value="1"/>
</dbReference>
<evidence type="ECO:0000256" key="6">
    <source>
        <dbReference type="ARBA" id="ARBA00022806"/>
    </source>
</evidence>
<sequence>MNADRLSDEIISRRREDEDRGDELLVDHAVEVADRTVWLGRFETGASQRANSGRNAEISNGNKNSTGENKELFQADIARCVGWLHDFGKVAPAFQLYVRDEYPQNGRQRYTYHARLGAFAAYYALGKMGASERDRLAAWGAILRHHGRLPDFAEATFQAVNGEQNQEGHWAGPQIEQVQAYGPSRDVAATLLEKASGGIVSWDGFVDAFESGTLLEELRREVSTGSKALKPGSEQLPTDLYDRITRLWSSLTFADKTAAGEVERAKLEPRTLELDRLESHIESLQDGSDYEDEGDDNRDIDVGDIDPTDEASLNVLREAARQRVRANAPELADSEVGTLTLPTGLGKTFTGITGAFELRDTLADQHDRDTKPTVVYALPYTSIIEQTRDIFEDEDIFDADPRSNAFTVHHYLVETVTYTDAETDPESGNGEKDVNWSKAELLGESWRSGVVLTTFVQLFESLAGPTNGQGLKLPALRDAVIVLDEPQALPKRWWDAIRRLTRLLIDEYDARVISMTATQPTLFTEGDFDTRSLLASNADKSETAPSAHALGDGRSFERQASEAVARVRYDIHESVETATSNSGGTPLSHEAAASEIVDATRSSSGEPANGRSVLAVCNTIGSSRELTDCIENEFLSNGHPATHVGETYENVLREVDMDTDELPDHEALAARTLRELGFERNIDSDEWYSTSDCSGRRYVATFNSRYRPLDRRVLIAVADVLSTANVPFAFVSTQAIEAGVDISFARAYRDIAPLDSVVQTAGRCNRSFEWGPENGKVTVWMLDPVEDDESEDDAQDRKPPSEYVYDGNLLQDAAEILFDCRESEGVTLSSVTLEHEAIPRYFEAIESHSLSTEKLVECIDASNAEELGRRSLIDDSYETVDLLVAVTETDEQRLDDLGDAFQQHASEGFSQLADLADLRVSIPVRDLEESLPTHVTADRSARTDSDGIDVFVHYGTEGYGAYKLDGGGFVADDGGGPSSRIHR</sequence>
<dbReference type="PROSITE" id="PS51643">
    <property type="entry name" value="HD_CAS3"/>
    <property type="match status" value="1"/>
</dbReference>
<dbReference type="GO" id="GO:0005524">
    <property type="term" value="F:ATP binding"/>
    <property type="evidence" value="ECO:0007669"/>
    <property type="project" value="UniProtKB-KW"/>
</dbReference>
<dbReference type="InterPro" id="IPR054712">
    <property type="entry name" value="Cas3-like_dom"/>
</dbReference>
<keyword evidence="11" id="KW-0540">Nuclease</keyword>
<dbReference type="AlphaFoldDB" id="A0ABD5Q9G3"/>
<dbReference type="Pfam" id="PF22590">
    <property type="entry name" value="Cas3-like_C_2"/>
    <property type="match status" value="1"/>
</dbReference>
<evidence type="ECO:0000259" key="10">
    <source>
        <dbReference type="PROSITE" id="PS51643"/>
    </source>
</evidence>
<gene>
    <name evidence="11" type="ORF">ACFO9K_22930</name>
</gene>
<evidence type="ECO:0000256" key="9">
    <source>
        <dbReference type="SAM" id="MobiDB-lite"/>
    </source>
</evidence>
<feature type="domain" description="HD Cas3-type" evidence="10">
    <location>
        <begin position="18"/>
        <end position="257"/>
    </location>
</feature>
<organism evidence="11 12">
    <name type="scientific">Halorussus aquaticus</name>
    <dbReference type="NCBI Taxonomy" id="2953748"/>
    <lineage>
        <taxon>Archaea</taxon>
        <taxon>Methanobacteriati</taxon>
        <taxon>Methanobacteriota</taxon>
        <taxon>Stenosarchaea group</taxon>
        <taxon>Halobacteria</taxon>
        <taxon>Halobacteriales</taxon>
        <taxon>Haladaptataceae</taxon>
        <taxon>Halorussus</taxon>
    </lineage>
</organism>
<keyword evidence="6" id="KW-0347">Helicase</keyword>
<accession>A0ABD5Q9G3</accession>
<dbReference type="RefSeq" id="WP_379793681.1">
    <property type="nucleotide sequence ID" value="NZ_JBHSHT010000005.1"/>
</dbReference>
<evidence type="ECO:0000313" key="11">
    <source>
        <dbReference type="EMBL" id="MFC4827101.1"/>
    </source>
</evidence>
<dbReference type="Pfam" id="PF18019">
    <property type="entry name" value="Cas3_HD"/>
    <property type="match status" value="1"/>
</dbReference>
<dbReference type="SUPFAM" id="SSF109604">
    <property type="entry name" value="HD-domain/PDEase-like"/>
    <property type="match status" value="1"/>
</dbReference>
<dbReference type="Proteomes" id="UP001595945">
    <property type="component" value="Unassembled WGS sequence"/>
</dbReference>
<evidence type="ECO:0000256" key="7">
    <source>
        <dbReference type="ARBA" id="ARBA00022840"/>
    </source>
</evidence>
<dbReference type="GO" id="GO:0004519">
    <property type="term" value="F:endonuclease activity"/>
    <property type="evidence" value="ECO:0007669"/>
    <property type="project" value="UniProtKB-KW"/>
</dbReference>
<evidence type="ECO:0000256" key="8">
    <source>
        <dbReference type="ARBA" id="ARBA00023118"/>
    </source>
</evidence>
<dbReference type="InterPro" id="IPR038257">
    <property type="entry name" value="CRISPR-assoc_Cas3_HD_sf"/>
</dbReference>
<reference evidence="11 12" key="1">
    <citation type="journal article" date="2019" name="Int. J. Syst. Evol. Microbiol.">
        <title>The Global Catalogue of Microorganisms (GCM) 10K type strain sequencing project: providing services to taxonomists for standard genome sequencing and annotation.</title>
        <authorList>
            <consortium name="The Broad Institute Genomics Platform"/>
            <consortium name="The Broad Institute Genome Sequencing Center for Infectious Disease"/>
            <person name="Wu L."/>
            <person name="Ma J."/>
        </authorList>
    </citation>
    <scope>NUCLEOTIDE SEQUENCE [LARGE SCALE GENOMIC DNA]</scope>
    <source>
        <strain evidence="11 12">XZYJ18</strain>
    </source>
</reference>
<keyword evidence="5" id="KW-0378">Hydrolase</keyword>
<name>A0ABD5Q9G3_9EURY</name>
<proteinExistence type="inferred from homology"/>
<keyword evidence="7" id="KW-0067">ATP-binding</keyword>
<evidence type="ECO:0000256" key="1">
    <source>
        <dbReference type="ARBA" id="ARBA00006847"/>
    </source>
</evidence>
<keyword evidence="12" id="KW-1185">Reference proteome</keyword>
<evidence type="ECO:0000256" key="3">
    <source>
        <dbReference type="ARBA" id="ARBA00022723"/>
    </source>
</evidence>
<dbReference type="EMBL" id="JBHSHT010000005">
    <property type="protein sequence ID" value="MFC4827101.1"/>
    <property type="molecule type" value="Genomic_DNA"/>
</dbReference>
<dbReference type="GO" id="GO:0051607">
    <property type="term" value="P:defense response to virus"/>
    <property type="evidence" value="ECO:0007669"/>
    <property type="project" value="UniProtKB-KW"/>
</dbReference>
<dbReference type="InterPro" id="IPR027417">
    <property type="entry name" value="P-loop_NTPase"/>
</dbReference>
<keyword evidence="11" id="KW-0255">Endonuclease</keyword>
<keyword evidence="8" id="KW-0051">Antiviral defense</keyword>
<comment type="caution">
    <text evidence="11">The sequence shown here is derived from an EMBL/GenBank/DDBJ whole genome shotgun (WGS) entry which is preliminary data.</text>
</comment>
<comment type="similarity">
    <text evidence="1">In the N-terminal section; belongs to the CRISPR-associated nuclease Cas3-HD family.</text>
</comment>
<feature type="compositionally biased region" description="Acidic residues" evidence="9">
    <location>
        <begin position="288"/>
        <end position="307"/>
    </location>
</feature>
<dbReference type="Gene3D" id="3.40.50.300">
    <property type="entry name" value="P-loop containing nucleotide triphosphate hydrolases"/>
    <property type="match status" value="1"/>
</dbReference>
<evidence type="ECO:0000313" key="12">
    <source>
        <dbReference type="Proteomes" id="UP001595945"/>
    </source>
</evidence>
<feature type="region of interest" description="Disordered" evidence="9">
    <location>
        <begin position="49"/>
        <end position="68"/>
    </location>
</feature>
<feature type="region of interest" description="Disordered" evidence="9">
    <location>
        <begin position="282"/>
        <end position="307"/>
    </location>
</feature>
<evidence type="ECO:0000256" key="4">
    <source>
        <dbReference type="ARBA" id="ARBA00022741"/>
    </source>
</evidence>
<keyword evidence="3" id="KW-0479">Metal-binding</keyword>
<dbReference type="NCBIfam" id="TIGR01596">
    <property type="entry name" value="cas3_HD"/>
    <property type="match status" value="1"/>
</dbReference>
<keyword evidence="4" id="KW-0547">Nucleotide-binding</keyword>
<dbReference type="CDD" id="cd09641">
    <property type="entry name" value="Cas3''_I"/>
    <property type="match status" value="1"/>
</dbReference>
<dbReference type="CDD" id="cd17930">
    <property type="entry name" value="DEXHc_cas3"/>
    <property type="match status" value="1"/>
</dbReference>